<dbReference type="EMBL" id="AP023396">
    <property type="protein sequence ID" value="BCK54473.1"/>
    <property type="molecule type" value="Genomic_DNA"/>
</dbReference>
<dbReference type="PANTHER" id="PTHR33428:SF14">
    <property type="entry name" value="CARBOXYLESTERASE TYPE B DOMAIN-CONTAINING PROTEIN"/>
    <property type="match status" value="1"/>
</dbReference>
<dbReference type="SUPFAM" id="SSF53474">
    <property type="entry name" value="alpha/beta-Hydrolases"/>
    <property type="match status" value="1"/>
</dbReference>
<dbReference type="Pfam" id="PF12740">
    <property type="entry name" value="PETase"/>
    <property type="match status" value="1"/>
</dbReference>
<dbReference type="AlphaFoldDB" id="A0A7G1KJX1"/>
<dbReference type="GeneID" id="80346807"/>
<dbReference type="RefSeq" id="WP_187687730.1">
    <property type="nucleotide sequence ID" value="NZ_AP023396.1"/>
</dbReference>
<dbReference type="InterPro" id="IPR041127">
    <property type="entry name" value="PET_hydrolase/cutinase-like"/>
</dbReference>
<feature type="domain" description="PET hydrolase/cutinase-like" evidence="2">
    <location>
        <begin position="38"/>
        <end position="178"/>
    </location>
</feature>
<keyword evidence="1" id="KW-0732">Signal</keyword>
<name>A0A7G1KJX1_9NOCA</name>
<evidence type="ECO:0000313" key="4">
    <source>
        <dbReference type="Proteomes" id="UP000516173"/>
    </source>
</evidence>
<dbReference type="InterPro" id="IPR029058">
    <property type="entry name" value="AB_hydrolase_fold"/>
</dbReference>
<accession>A0A7G1KJX1</accession>
<dbReference type="KEGG" id="nwl:NWFMUON74_22450"/>
<dbReference type="Gene3D" id="3.40.50.1820">
    <property type="entry name" value="alpha/beta hydrolase"/>
    <property type="match status" value="1"/>
</dbReference>
<evidence type="ECO:0000259" key="2">
    <source>
        <dbReference type="Pfam" id="PF12740"/>
    </source>
</evidence>
<sequence>MRRGVFRILVALSASVLAAAPVAHADPPYRPVGVVETVFSQRGPWPVTAQPGFGCCDATGAAFDVWYPANLGAAGIRHPIITWGDGTNAVPRQYTHLLEHLASWGFVVVATQNRNTGSGAEIISAARYLIDAAADPASVFHDRLDTGAVGAIGHSQGATGVLNALADSGGLIRTAVPLELPAQAFCKDAARCADTRRLGGGSVLFVNGADDALISPSHQPPWQPAGLQSNRAYYDAVPASVTKAWGTLVRANHNDVQGQPDCASASTPCTTGVFGYLGYPTAWLVAQLRGDAYALGAFTPGSGEFYQPNPNWANQVGAAAR</sequence>
<feature type="chain" id="PRO_5028845452" description="PET hydrolase/cutinase-like domain-containing protein" evidence="1">
    <location>
        <begin position="26"/>
        <end position="321"/>
    </location>
</feature>
<keyword evidence="4" id="KW-1185">Reference proteome</keyword>
<reference evidence="3 4" key="1">
    <citation type="submission" date="2020-08" db="EMBL/GenBank/DDBJ databases">
        <title>Genome Sequencing of Nocardia wallacei strain FMUON74 and assembly.</title>
        <authorList>
            <person name="Toyokawa M."/>
            <person name="Uesaka K."/>
        </authorList>
    </citation>
    <scope>NUCLEOTIDE SEQUENCE [LARGE SCALE GENOMIC DNA]</scope>
    <source>
        <strain evidence="3 4">FMUON74</strain>
    </source>
</reference>
<protein>
    <recommendedName>
        <fullName evidence="2">PET hydrolase/cutinase-like domain-containing protein</fullName>
    </recommendedName>
</protein>
<feature type="signal peptide" evidence="1">
    <location>
        <begin position="1"/>
        <end position="25"/>
    </location>
</feature>
<evidence type="ECO:0000256" key="1">
    <source>
        <dbReference type="SAM" id="SignalP"/>
    </source>
</evidence>
<proteinExistence type="predicted"/>
<gene>
    <name evidence="3" type="ORF">NWFMUON74_22450</name>
</gene>
<evidence type="ECO:0000313" key="3">
    <source>
        <dbReference type="EMBL" id="BCK54473.1"/>
    </source>
</evidence>
<dbReference type="Proteomes" id="UP000516173">
    <property type="component" value="Chromosome"/>
</dbReference>
<dbReference type="PANTHER" id="PTHR33428">
    <property type="entry name" value="CHLOROPHYLLASE-2, CHLOROPLASTIC"/>
    <property type="match status" value="1"/>
</dbReference>
<organism evidence="3 4">
    <name type="scientific">Nocardia wallacei</name>
    <dbReference type="NCBI Taxonomy" id="480035"/>
    <lineage>
        <taxon>Bacteria</taxon>
        <taxon>Bacillati</taxon>
        <taxon>Actinomycetota</taxon>
        <taxon>Actinomycetes</taxon>
        <taxon>Mycobacteriales</taxon>
        <taxon>Nocardiaceae</taxon>
        <taxon>Nocardia</taxon>
    </lineage>
</organism>